<dbReference type="AlphaFoldDB" id="A0A2R6X6C3"/>
<dbReference type="EMBL" id="KZ772705">
    <property type="protein sequence ID" value="PTQ41658.1"/>
    <property type="molecule type" value="Genomic_DNA"/>
</dbReference>
<keyword evidence="2" id="KW-1185">Reference proteome</keyword>
<organism evidence="1 2">
    <name type="scientific">Marchantia polymorpha</name>
    <name type="common">Common liverwort</name>
    <name type="synonym">Marchantia aquatica</name>
    <dbReference type="NCBI Taxonomy" id="3197"/>
    <lineage>
        <taxon>Eukaryota</taxon>
        <taxon>Viridiplantae</taxon>
        <taxon>Streptophyta</taxon>
        <taxon>Embryophyta</taxon>
        <taxon>Marchantiophyta</taxon>
        <taxon>Marchantiopsida</taxon>
        <taxon>Marchantiidae</taxon>
        <taxon>Marchantiales</taxon>
        <taxon>Marchantiaceae</taxon>
        <taxon>Marchantia</taxon>
    </lineage>
</organism>
<accession>A0A2R6X6C3</accession>
<dbReference type="Proteomes" id="UP000244005">
    <property type="component" value="Unassembled WGS sequence"/>
</dbReference>
<dbReference type="Gramene" id="Mp1g15920.1">
    <property type="protein sequence ID" value="Mp1g15920.1.cds"/>
    <property type="gene ID" value="Mp1g15920"/>
</dbReference>
<name>A0A2R6X6C3_MARPO</name>
<protein>
    <submittedName>
        <fullName evidence="1">Uncharacterized protein</fullName>
    </submittedName>
</protein>
<evidence type="ECO:0000313" key="1">
    <source>
        <dbReference type="EMBL" id="PTQ41658.1"/>
    </source>
</evidence>
<sequence>MPSSPVDHACESNVHLVIRSNFSPVPMPFEICRCMEGEKTGRDIHGLLLARPWVRAELGYAAKCKFADSSVLVHFEKHVGDIANVSAD</sequence>
<evidence type="ECO:0000313" key="2">
    <source>
        <dbReference type="Proteomes" id="UP000244005"/>
    </source>
</evidence>
<reference evidence="2" key="1">
    <citation type="journal article" date="2017" name="Cell">
        <title>Insights into land plant evolution garnered from the Marchantia polymorpha genome.</title>
        <authorList>
            <person name="Bowman J.L."/>
            <person name="Kohchi T."/>
            <person name="Yamato K.T."/>
            <person name="Jenkins J."/>
            <person name="Shu S."/>
            <person name="Ishizaki K."/>
            <person name="Yamaoka S."/>
            <person name="Nishihama R."/>
            <person name="Nakamura Y."/>
            <person name="Berger F."/>
            <person name="Adam C."/>
            <person name="Aki S.S."/>
            <person name="Althoff F."/>
            <person name="Araki T."/>
            <person name="Arteaga-Vazquez M.A."/>
            <person name="Balasubrmanian S."/>
            <person name="Barry K."/>
            <person name="Bauer D."/>
            <person name="Boehm C.R."/>
            <person name="Briginshaw L."/>
            <person name="Caballero-Perez J."/>
            <person name="Catarino B."/>
            <person name="Chen F."/>
            <person name="Chiyoda S."/>
            <person name="Chovatia M."/>
            <person name="Davies K.M."/>
            <person name="Delmans M."/>
            <person name="Demura T."/>
            <person name="Dierschke T."/>
            <person name="Dolan L."/>
            <person name="Dorantes-Acosta A.E."/>
            <person name="Eklund D.M."/>
            <person name="Florent S.N."/>
            <person name="Flores-Sandoval E."/>
            <person name="Fujiyama A."/>
            <person name="Fukuzawa H."/>
            <person name="Galik B."/>
            <person name="Grimanelli D."/>
            <person name="Grimwood J."/>
            <person name="Grossniklaus U."/>
            <person name="Hamada T."/>
            <person name="Haseloff J."/>
            <person name="Hetherington A.J."/>
            <person name="Higo A."/>
            <person name="Hirakawa Y."/>
            <person name="Hundley H.N."/>
            <person name="Ikeda Y."/>
            <person name="Inoue K."/>
            <person name="Inoue S.I."/>
            <person name="Ishida S."/>
            <person name="Jia Q."/>
            <person name="Kakita M."/>
            <person name="Kanazawa T."/>
            <person name="Kawai Y."/>
            <person name="Kawashima T."/>
            <person name="Kennedy M."/>
            <person name="Kinose K."/>
            <person name="Kinoshita T."/>
            <person name="Kohara Y."/>
            <person name="Koide E."/>
            <person name="Komatsu K."/>
            <person name="Kopischke S."/>
            <person name="Kubo M."/>
            <person name="Kyozuka J."/>
            <person name="Lagercrantz U."/>
            <person name="Lin S.S."/>
            <person name="Lindquist E."/>
            <person name="Lipzen A.M."/>
            <person name="Lu C.W."/>
            <person name="De Luna E."/>
            <person name="Martienssen R.A."/>
            <person name="Minamino N."/>
            <person name="Mizutani M."/>
            <person name="Mizutani M."/>
            <person name="Mochizuki N."/>
            <person name="Monte I."/>
            <person name="Mosher R."/>
            <person name="Nagasaki H."/>
            <person name="Nakagami H."/>
            <person name="Naramoto S."/>
            <person name="Nishitani K."/>
            <person name="Ohtani M."/>
            <person name="Okamoto T."/>
            <person name="Okumura M."/>
            <person name="Phillips J."/>
            <person name="Pollak B."/>
            <person name="Reinders A."/>
            <person name="Rovekamp M."/>
            <person name="Sano R."/>
            <person name="Sawa S."/>
            <person name="Schmid M.W."/>
            <person name="Shirakawa M."/>
            <person name="Solano R."/>
            <person name="Spunde A."/>
            <person name="Suetsugu N."/>
            <person name="Sugano S."/>
            <person name="Sugiyama A."/>
            <person name="Sun R."/>
            <person name="Suzuki Y."/>
            <person name="Takenaka M."/>
            <person name="Takezawa D."/>
            <person name="Tomogane H."/>
            <person name="Tsuzuki M."/>
            <person name="Ueda T."/>
            <person name="Umeda M."/>
            <person name="Ward J.M."/>
            <person name="Watanabe Y."/>
            <person name="Yazaki K."/>
            <person name="Yokoyama R."/>
            <person name="Yoshitake Y."/>
            <person name="Yotsui I."/>
            <person name="Zachgo S."/>
            <person name="Schmutz J."/>
        </authorList>
    </citation>
    <scope>NUCLEOTIDE SEQUENCE [LARGE SCALE GENOMIC DNA]</scope>
    <source>
        <strain evidence="2">Tak-1</strain>
    </source>
</reference>
<gene>
    <name evidence="1" type="ORF">MARPO_0033s0068</name>
</gene>
<proteinExistence type="predicted"/>